<dbReference type="InterPro" id="IPR000242">
    <property type="entry name" value="PTP_cat"/>
</dbReference>
<proteinExistence type="predicted"/>
<dbReference type="SUPFAM" id="SSF52799">
    <property type="entry name" value="(Phosphotyrosine protein) phosphatases II"/>
    <property type="match status" value="1"/>
</dbReference>
<sequence length="195" mass="21233">MGPNKSLFVVDKTITKRYNRCDVVQALPDKFKDRTTMSSDGPENIHKNRYPDIKASSLSAPPLMAVVQGYKGRKTFICAQGPLPRTIGDFWRMIWEHQVTVVVMLTCTEEHGKVSLTADVEIVEGTNCGRSPPDPTRKEEAMNARSSTSTTPSGGTSWPPNNPPGCSDSSRGSTSTTARTADLCWCTAGLLKTPV</sequence>
<dbReference type="Gene3D" id="3.90.190.10">
    <property type="entry name" value="Protein tyrosine phosphatase superfamily"/>
    <property type="match status" value="1"/>
</dbReference>
<dbReference type="InterPro" id="IPR050348">
    <property type="entry name" value="Protein-Tyr_Phosphatase"/>
</dbReference>
<dbReference type="EMBL" id="CP092865">
    <property type="protein sequence ID" value="UYV64492.1"/>
    <property type="molecule type" value="Genomic_DNA"/>
</dbReference>
<evidence type="ECO:0000313" key="4">
    <source>
        <dbReference type="Proteomes" id="UP001235939"/>
    </source>
</evidence>
<accession>A0ABY6K7H5</accession>
<name>A0ABY6K7H5_9ARAC</name>
<dbReference type="PANTHER" id="PTHR19134">
    <property type="entry name" value="RECEPTOR-TYPE TYROSINE-PROTEIN PHOSPHATASE"/>
    <property type="match status" value="1"/>
</dbReference>
<dbReference type="SMART" id="SM00194">
    <property type="entry name" value="PTPc"/>
    <property type="match status" value="1"/>
</dbReference>
<feature type="compositionally biased region" description="Low complexity" evidence="1">
    <location>
        <begin position="146"/>
        <end position="159"/>
    </location>
</feature>
<evidence type="ECO:0000313" key="3">
    <source>
        <dbReference type="EMBL" id="UYV64492.1"/>
    </source>
</evidence>
<evidence type="ECO:0000259" key="2">
    <source>
        <dbReference type="PROSITE" id="PS50055"/>
    </source>
</evidence>
<feature type="region of interest" description="Disordered" evidence="1">
    <location>
        <begin position="125"/>
        <end position="174"/>
    </location>
</feature>
<dbReference type="PRINTS" id="PR00700">
    <property type="entry name" value="PRTYPHPHTASE"/>
</dbReference>
<dbReference type="InterPro" id="IPR029021">
    <property type="entry name" value="Prot-tyrosine_phosphatase-like"/>
</dbReference>
<dbReference type="PANTHER" id="PTHR19134:SF495">
    <property type="entry name" value="TYROSINE-PROTEIN PHOSPHATASE 69D"/>
    <property type="match status" value="1"/>
</dbReference>
<gene>
    <name evidence="3" type="ORF">LAZ67_3000964</name>
</gene>
<organism evidence="3 4">
    <name type="scientific">Cordylochernes scorpioides</name>
    <dbReference type="NCBI Taxonomy" id="51811"/>
    <lineage>
        <taxon>Eukaryota</taxon>
        <taxon>Metazoa</taxon>
        <taxon>Ecdysozoa</taxon>
        <taxon>Arthropoda</taxon>
        <taxon>Chelicerata</taxon>
        <taxon>Arachnida</taxon>
        <taxon>Pseudoscorpiones</taxon>
        <taxon>Cheliferoidea</taxon>
        <taxon>Chernetidae</taxon>
        <taxon>Cordylochernes</taxon>
    </lineage>
</organism>
<dbReference type="PROSITE" id="PS50055">
    <property type="entry name" value="TYR_PHOSPHATASE_PTP"/>
    <property type="match status" value="1"/>
</dbReference>
<dbReference type="Pfam" id="PF00102">
    <property type="entry name" value="Y_phosphatase"/>
    <property type="match status" value="1"/>
</dbReference>
<keyword evidence="4" id="KW-1185">Reference proteome</keyword>
<reference evidence="3 4" key="1">
    <citation type="submission" date="2022-01" db="EMBL/GenBank/DDBJ databases">
        <title>A chromosomal length assembly of Cordylochernes scorpioides.</title>
        <authorList>
            <person name="Zeh D."/>
            <person name="Zeh J."/>
        </authorList>
    </citation>
    <scope>NUCLEOTIDE SEQUENCE [LARGE SCALE GENOMIC DNA]</scope>
    <source>
        <strain evidence="3">IN4F17</strain>
        <tissue evidence="3">Whole Body</tissue>
    </source>
</reference>
<feature type="domain" description="Tyrosine-protein phosphatase" evidence="2">
    <location>
        <begin position="16"/>
        <end position="140"/>
    </location>
</feature>
<dbReference type="Proteomes" id="UP001235939">
    <property type="component" value="Chromosome 03"/>
</dbReference>
<evidence type="ECO:0000256" key="1">
    <source>
        <dbReference type="SAM" id="MobiDB-lite"/>
    </source>
</evidence>
<protein>
    <submittedName>
        <fullName evidence="3">Clr-1</fullName>
    </submittedName>
</protein>